<sequence>MLTTSTVARTGLDAIALKPAECPVSRALDIPAETITIDYEGREHLPDTDTLEALVADAEVRLTTPVRADGFDPLGDNSRLEALPDEVNRVLVAGHPAYLTDEERRRAVAPRLSAALEAEPGAWVGTESVERIAMATGATQFDLLTGRTHSELRALRTAGFAGDIVMYAPTVLTADEDARLDAVGAYVSRRRPVAEALPADAPTDSRATGRVREVLLDAVSDYALVGSAEEIRHQTDALREAGATTIVGHPARSLEPFVE</sequence>
<accession>A0A202E8F8</accession>
<dbReference type="Proteomes" id="UP000196084">
    <property type="component" value="Unassembled WGS sequence"/>
</dbReference>
<dbReference type="Gene3D" id="3.20.20.30">
    <property type="entry name" value="Luciferase-like domain"/>
    <property type="match status" value="1"/>
</dbReference>
<name>A0A202E8F8_9EURY</name>
<dbReference type="InterPro" id="IPR036661">
    <property type="entry name" value="Luciferase-like_sf"/>
</dbReference>
<dbReference type="EMBL" id="MWPH01000002">
    <property type="protein sequence ID" value="OVE84553.1"/>
    <property type="molecule type" value="Genomic_DNA"/>
</dbReference>
<organism evidence="1 2">
    <name type="scientific">Natronolimnobius baerhuensis</name>
    <dbReference type="NCBI Taxonomy" id="253108"/>
    <lineage>
        <taxon>Archaea</taxon>
        <taxon>Methanobacteriati</taxon>
        <taxon>Methanobacteriota</taxon>
        <taxon>Stenosarchaea group</taxon>
        <taxon>Halobacteria</taxon>
        <taxon>Halobacteriales</taxon>
        <taxon>Natrialbaceae</taxon>
        <taxon>Natronolimnobius</taxon>
    </lineage>
</organism>
<gene>
    <name evidence="1" type="ORF">B2G88_09120</name>
</gene>
<keyword evidence="2" id="KW-1185">Reference proteome</keyword>
<dbReference type="AlphaFoldDB" id="A0A202E8F8"/>
<dbReference type="SUPFAM" id="SSF51679">
    <property type="entry name" value="Bacterial luciferase-like"/>
    <property type="match status" value="1"/>
</dbReference>
<protein>
    <submittedName>
        <fullName evidence="1">Luciferase</fullName>
    </submittedName>
</protein>
<reference evidence="1 2" key="1">
    <citation type="submission" date="2017-02" db="EMBL/GenBank/DDBJ databases">
        <title>Natronthermophilus aegyptiacus gen. nov.,sp. nov., an aerobic, extremely halophilic alkalithermophilic archaeon isolated from the athalassohaline Wadi An Natrun, Egypt.</title>
        <authorList>
            <person name="Zhao B."/>
        </authorList>
    </citation>
    <scope>NUCLEOTIDE SEQUENCE [LARGE SCALE GENOMIC DNA]</scope>
    <source>
        <strain evidence="1 2">CGMCC 1.3597</strain>
    </source>
</reference>
<dbReference type="Pfam" id="PF24114">
    <property type="entry name" value="DUF7388"/>
    <property type="match status" value="1"/>
</dbReference>
<evidence type="ECO:0000313" key="2">
    <source>
        <dbReference type="Proteomes" id="UP000196084"/>
    </source>
</evidence>
<dbReference type="GO" id="GO:0016705">
    <property type="term" value="F:oxidoreductase activity, acting on paired donors, with incorporation or reduction of molecular oxygen"/>
    <property type="evidence" value="ECO:0007669"/>
    <property type="project" value="InterPro"/>
</dbReference>
<dbReference type="OrthoDB" id="340945at2157"/>
<proteinExistence type="predicted"/>
<dbReference type="RefSeq" id="WP_087714591.1">
    <property type="nucleotide sequence ID" value="NZ_MWPH01000002.1"/>
</dbReference>
<evidence type="ECO:0000313" key="1">
    <source>
        <dbReference type="EMBL" id="OVE84553.1"/>
    </source>
</evidence>
<dbReference type="InterPro" id="IPR055812">
    <property type="entry name" value="DUF7388"/>
</dbReference>
<comment type="caution">
    <text evidence="1">The sequence shown here is derived from an EMBL/GenBank/DDBJ whole genome shotgun (WGS) entry which is preliminary data.</text>
</comment>